<proteinExistence type="predicted"/>
<evidence type="ECO:0000256" key="1">
    <source>
        <dbReference type="SAM" id="Phobius"/>
    </source>
</evidence>
<evidence type="ECO:0000313" key="2">
    <source>
        <dbReference type="EMBL" id="GBP49070.1"/>
    </source>
</evidence>
<name>A0A4C1WDV9_EUMVA</name>
<reference evidence="2 3" key="1">
    <citation type="journal article" date="2019" name="Commun. Biol.">
        <title>The bagworm genome reveals a unique fibroin gene that provides high tensile strength.</title>
        <authorList>
            <person name="Kono N."/>
            <person name="Nakamura H."/>
            <person name="Ohtoshi R."/>
            <person name="Tomita M."/>
            <person name="Numata K."/>
            <person name="Arakawa K."/>
        </authorList>
    </citation>
    <scope>NUCLEOTIDE SEQUENCE [LARGE SCALE GENOMIC DNA]</scope>
</reference>
<keyword evidence="1" id="KW-1133">Transmembrane helix</keyword>
<organism evidence="2 3">
    <name type="scientific">Eumeta variegata</name>
    <name type="common">Bagworm moth</name>
    <name type="synonym">Eumeta japonica</name>
    <dbReference type="NCBI Taxonomy" id="151549"/>
    <lineage>
        <taxon>Eukaryota</taxon>
        <taxon>Metazoa</taxon>
        <taxon>Ecdysozoa</taxon>
        <taxon>Arthropoda</taxon>
        <taxon>Hexapoda</taxon>
        <taxon>Insecta</taxon>
        <taxon>Pterygota</taxon>
        <taxon>Neoptera</taxon>
        <taxon>Endopterygota</taxon>
        <taxon>Lepidoptera</taxon>
        <taxon>Glossata</taxon>
        <taxon>Ditrysia</taxon>
        <taxon>Tineoidea</taxon>
        <taxon>Psychidae</taxon>
        <taxon>Oiketicinae</taxon>
        <taxon>Eumeta</taxon>
    </lineage>
</organism>
<protein>
    <submittedName>
        <fullName evidence="2">Uncharacterized protein</fullName>
    </submittedName>
</protein>
<dbReference type="Proteomes" id="UP000299102">
    <property type="component" value="Unassembled WGS sequence"/>
</dbReference>
<keyword evidence="3" id="KW-1185">Reference proteome</keyword>
<dbReference type="EMBL" id="BGZK01000536">
    <property type="protein sequence ID" value="GBP49070.1"/>
    <property type="molecule type" value="Genomic_DNA"/>
</dbReference>
<feature type="transmembrane region" description="Helical" evidence="1">
    <location>
        <begin position="66"/>
        <end position="83"/>
    </location>
</feature>
<comment type="caution">
    <text evidence="2">The sequence shown here is derived from an EMBL/GenBank/DDBJ whole genome shotgun (WGS) entry which is preliminary data.</text>
</comment>
<evidence type="ECO:0000313" key="3">
    <source>
        <dbReference type="Proteomes" id="UP000299102"/>
    </source>
</evidence>
<keyword evidence="1" id="KW-0812">Transmembrane</keyword>
<keyword evidence="1" id="KW-0472">Membrane</keyword>
<dbReference type="AlphaFoldDB" id="A0A4C1WDV9"/>
<gene>
    <name evidence="2" type="ORF">EVAR_81631_1</name>
</gene>
<sequence>MYTEQEQFKIPQHIICYMPEARRHAFVKVLNAKKKLEHTNETESGRAELRPRTKSNNSVLLELKVGLFYFLLVSPVLLFWFRIRFFHVFFSISYYTRDAYAPFQRPALDNRLRKWNEITQPA</sequence>
<accession>A0A4C1WDV9</accession>